<dbReference type="PROSITE" id="PS50983">
    <property type="entry name" value="FE_B12_PBP"/>
    <property type="match status" value="1"/>
</dbReference>
<dbReference type="InterPro" id="IPR002491">
    <property type="entry name" value="ABC_transptr_periplasmic_BD"/>
</dbReference>
<comment type="similarity">
    <text evidence="1">Belongs to the bacterial solute-binding protein 8 family.</text>
</comment>
<reference evidence="4 5" key="1">
    <citation type="submission" date="2015-12" db="EMBL/GenBank/DDBJ databases">
        <title>Draft genome sequence of the thermoanaerobe Thermotalea metallivorans, an isolate from the runoff channel of the Great Artesian Basin, Australia.</title>
        <authorList>
            <person name="Patel B.K."/>
        </authorList>
    </citation>
    <scope>NUCLEOTIDE SEQUENCE [LARGE SCALE GENOMIC DNA]</scope>
    <source>
        <strain evidence="4 5">B2-1</strain>
    </source>
</reference>
<dbReference type="SUPFAM" id="SSF53807">
    <property type="entry name" value="Helical backbone' metal receptor"/>
    <property type="match status" value="1"/>
</dbReference>
<dbReference type="Pfam" id="PF01497">
    <property type="entry name" value="Peripla_BP_2"/>
    <property type="match status" value="1"/>
</dbReference>
<keyword evidence="5" id="KW-1185">Reference proteome</keyword>
<dbReference type="GO" id="GO:0071281">
    <property type="term" value="P:cellular response to iron ion"/>
    <property type="evidence" value="ECO:0007669"/>
    <property type="project" value="TreeGrafter"/>
</dbReference>
<dbReference type="PROSITE" id="PS51257">
    <property type="entry name" value="PROKAR_LIPOPROTEIN"/>
    <property type="match status" value="1"/>
</dbReference>
<dbReference type="EMBL" id="LOEE01000003">
    <property type="protein sequence ID" value="KXG78923.1"/>
    <property type="molecule type" value="Genomic_DNA"/>
</dbReference>
<evidence type="ECO:0000256" key="2">
    <source>
        <dbReference type="ARBA" id="ARBA00022729"/>
    </source>
</evidence>
<proteinExistence type="inferred from homology"/>
<evidence type="ECO:0000313" key="5">
    <source>
        <dbReference type="Proteomes" id="UP000070456"/>
    </source>
</evidence>
<dbReference type="OrthoDB" id="9816357at2"/>
<sequence>MRSMTRYRTFLLWTIFLLVFALAAGCATKKESLKNEEGKGTKSSTYPLEFTDGAGNVVVIAKKPERIISLAPSHTEILYGLGLGDKIVGVTQYCDYPKEALDKPKVGDSFTVNVERLLELQPDMVIQYWGMDDSLKKQLEEAGIVLLTFAPQSIEQVKNAIMQIGVATDAEEGARRLVDGMEQKEKEIAEKIDGLPKDQPKPKVFYEIEYSSALWTAGKGSFIDELIRLSGGENIASDAAGAYAQYSMEALIEKDPEIYITNTFNMNLAGAMDIQKRPGFQNITAVRNNRIEILDGNILSRPSQRVVEALELMAKAIHPELFQ</sequence>
<dbReference type="RefSeq" id="WP_068553960.1">
    <property type="nucleotide sequence ID" value="NZ_LOEE01000003.1"/>
</dbReference>
<evidence type="ECO:0000259" key="3">
    <source>
        <dbReference type="PROSITE" id="PS50983"/>
    </source>
</evidence>
<feature type="domain" description="Fe/B12 periplasmic-binding" evidence="3">
    <location>
        <begin position="66"/>
        <end position="321"/>
    </location>
</feature>
<dbReference type="Proteomes" id="UP000070456">
    <property type="component" value="Unassembled WGS sequence"/>
</dbReference>
<evidence type="ECO:0000256" key="1">
    <source>
        <dbReference type="ARBA" id="ARBA00008814"/>
    </source>
</evidence>
<dbReference type="InterPro" id="IPR054828">
    <property type="entry name" value="Vit_B12_bind_prot"/>
</dbReference>
<name>A0A140LEE8_9FIRM</name>
<accession>A0A140LEE8</accession>
<dbReference type="Gene3D" id="3.40.50.1980">
    <property type="entry name" value="Nitrogenase molybdenum iron protein domain"/>
    <property type="match status" value="2"/>
</dbReference>
<dbReference type="CDD" id="cd01143">
    <property type="entry name" value="YvrC"/>
    <property type="match status" value="1"/>
</dbReference>
<dbReference type="PANTHER" id="PTHR30535">
    <property type="entry name" value="VITAMIN B12-BINDING PROTEIN"/>
    <property type="match status" value="1"/>
</dbReference>
<keyword evidence="2" id="KW-0732">Signal</keyword>
<comment type="caution">
    <text evidence="4">The sequence shown here is derived from an EMBL/GenBank/DDBJ whole genome shotgun (WGS) entry which is preliminary data.</text>
</comment>
<dbReference type="InterPro" id="IPR050902">
    <property type="entry name" value="ABC_Transporter_SBP"/>
</dbReference>
<evidence type="ECO:0000313" key="4">
    <source>
        <dbReference type="EMBL" id="KXG78923.1"/>
    </source>
</evidence>
<dbReference type="AlphaFoldDB" id="A0A140LEE8"/>
<organism evidence="4 5">
    <name type="scientific">Thermotalea metallivorans</name>
    <dbReference type="NCBI Taxonomy" id="520762"/>
    <lineage>
        <taxon>Bacteria</taxon>
        <taxon>Bacillati</taxon>
        <taxon>Bacillota</taxon>
        <taxon>Clostridia</taxon>
        <taxon>Peptostreptococcales</taxon>
        <taxon>Thermotaleaceae</taxon>
        <taxon>Thermotalea</taxon>
    </lineage>
</organism>
<protein>
    <submittedName>
        <fullName evidence="4">Vitamin B12-binding protein</fullName>
    </submittedName>
</protein>
<dbReference type="PANTHER" id="PTHR30535:SF34">
    <property type="entry name" value="MOLYBDATE-BINDING PROTEIN MOLA"/>
    <property type="match status" value="1"/>
</dbReference>
<gene>
    <name evidence="4" type="primary">btuF</name>
    <name evidence="4" type="ORF">AN619_00820</name>
</gene>
<dbReference type="NCBIfam" id="NF038402">
    <property type="entry name" value="TroA_like"/>
    <property type="match status" value="1"/>
</dbReference>
<dbReference type="STRING" id="520762.AN619_00820"/>